<reference evidence="1" key="1">
    <citation type="submission" date="2014-11" db="EMBL/GenBank/DDBJ databases">
        <authorList>
            <person name="Amaro Gonzalez C."/>
        </authorList>
    </citation>
    <scope>NUCLEOTIDE SEQUENCE</scope>
</reference>
<protein>
    <submittedName>
        <fullName evidence="1">Uncharacterized protein</fullName>
    </submittedName>
</protein>
<sequence>MECTAFSVFTVTDRNPLDSDGERHNVFLRNTTRVMQVAGLGLSLLAYAMKCPSGLRLSCTDQKDCMAFFPHQDVCSK</sequence>
<organism evidence="1">
    <name type="scientific">Anguilla anguilla</name>
    <name type="common">European freshwater eel</name>
    <name type="synonym">Muraena anguilla</name>
    <dbReference type="NCBI Taxonomy" id="7936"/>
    <lineage>
        <taxon>Eukaryota</taxon>
        <taxon>Metazoa</taxon>
        <taxon>Chordata</taxon>
        <taxon>Craniata</taxon>
        <taxon>Vertebrata</taxon>
        <taxon>Euteleostomi</taxon>
        <taxon>Actinopterygii</taxon>
        <taxon>Neopterygii</taxon>
        <taxon>Teleostei</taxon>
        <taxon>Anguilliformes</taxon>
        <taxon>Anguillidae</taxon>
        <taxon>Anguilla</taxon>
    </lineage>
</organism>
<name>A0A0E9WRK5_ANGAN</name>
<evidence type="ECO:0000313" key="1">
    <source>
        <dbReference type="EMBL" id="JAH92896.1"/>
    </source>
</evidence>
<proteinExistence type="predicted"/>
<dbReference type="EMBL" id="GBXM01015681">
    <property type="protein sequence ID" value="JAH92896.1"/>
    <property type="molecule type" value="Transcribed_RNA"/>
</dbReference>
<dbReference type="AlphaFoldDB" id="A0A0E9WRK5"/>
<reference evidence="1" key="2">
    <citation type="journal article" date="2015" name="Fish Shellfish Immunol.">
        <title>Early steps in the European eel (Anguilla anguilla)-Vibrio vulnificus interaction in the gills: Role of the RtxA13 toxin.</title>
        <authorList>
            <person name="Callol A."/>
            <person name="Pajuelo D."/>
            <person name="Ebbesson L."/>
            <person name="Teles M."/>
            <person name="MacKenzie S."/>
            <person name="Amaro C."/>
        </authorList>
    </citation>
    <scope>NUCLEOTIDE SEQUENCE</scope>
</reference>
<accession>A0A0E9WRK5</accession>